<dbReference type="EMBL" id="KR029599">
    <property type="protein sequence ID" value="AKH47919.1"/>
    <property type="molecule type" value="Genomic_DNA"/>
</dbReference>
<reference evidence="1" key="1">
    <citation type="journal article" date="2015" name="Front. Microbiol.">
        <title>Combining genomic sequencing methods to explore viral diversity and reveal potential virus-host interactions.</title>
        <authorList>
            <person name="Chow C.E."/>
            <person name="Winget D.M."/>
            <person name="White R.A.III."/>
            <person name="Hallam S.J."/>
            <person name="Suttle C.A."/>
        </authorList>
    </citation>
    <scope>NUCLEOTIDE SEQUENCE</scope>
    <source>
        <strain evidence="1">Oxic1_4</strain>
    </source>
</reference>
<proteinExistence type="predicted"/>
<accession>A0A0F7L5W6</accession>
<name>A0A0F7L5W6_9VIRU</name>
<organism evidence="1">
    <name type="scientific">uncultured marine virus</name>
    <dbReference type="NCBI Taxonomy" id="186617"/>
    <lineage>
        <taxon>Viruses</taxon>
        <taxon>environmental samples</taxon>
    </lineage>
</organism>
<reference evidence="1" key="2">
    <citation type="submission" date="2015-03" db="EMBL/GenBank/DDBJ databases">
        <authorList>
            <person name="Chow C.-E.T."/>
            <person name="Winget D.M."/>
            <person name="White R.A.III."/>
            <person name="Hallam S.J."/>
            <person name="Suttle C.A."/>
        </authorList>
    </citation>
    <scope>NUCLEOTIDE SEQUENCE</scope>
    <source>
        <strain evidence="1">Oxic1_4</strain>
    </source>
</reference>
<sequence>MALNLSTLTSPATSADVLAEVLTTADFLEPCPVLRNLSRGSNKGGDAKQDVALNQPRALPLIDGDGYLYLSGVSGNNARIADSDSLTFLNDIEIIVNFKVLDDSTWRTLVSKYQSSEKEYLLTVTNTDNVQFYRGGGGSSSFYVNFNTSYADLKPWIKATHRLSDGRCQLFFSSDGVTWNLFETLTMSAVTPSNSSTDFFIGGFGSVGQSDVCKGAIKKVIIKDGIDGTEELNIDFTATNVRHGDTKFKCATGQVVTINQAGNDPATVIKKSVLRFANTGSTNIAMKGLFANHIDSGYMFAAFSVLGNGGENYGRIFTVNKTGSGTDGSGDNGVFSSRWFQTNDLRSYYGGNLNYHAGLFDDANGDILHEVKLKSGDSSSKVNNADSQSSAVTISLDSNEFNISQNDDNARNGGENPSLDLEFLALFPASITDAQADSVRNYINNRNNVFDLKDGFGYYFYNAQSAPVGAITTGSSSWNGRIVGSDLGDSDRYLTQGTTNDAPVGDGYVVTFADNTDHLDIPQVTQAGWQVVGTSLGTFAYRVNANAVTELNLLGNLGHTAYRQTGDLYGIILLPESATGADIEAARKLLIDRGAADASTIISAGAAWFRRYDIVEFKNAEFPDALTLGFAFEEATNLSKISTVNAPLCPNFASTWKGCSALTSFPAGAKLGTSAQNVNFTSAFQSSGLTSFPADIDLSNGTVFSNAFRETDLISFPAINLQNGIEFVNTWYNCTSLSSFGNANLNGGKNFNSAWRFCTSLEDFPPLFTNWNPTSLQSTVFNNAWDFCTSLTAQSVENILTSIDASNQHGTDDGTSTGNPLYDSGIDIDYNVATGSLSAATNSAVTSLKAKGWSIIVNNVTL</sequence>
<protein>
    <submittedName>
        <fullName evidence="1">Uncharacterized protein</fullName>
    </submittedName>
</protein>
<evidence type="ECO:0000313" key="1">
    <source>
        <dbReference type="EMBL" id="AKH47919.1"/>
    </source>
</evidence>